<evidence type="ECO:0000259" key="5">
    <source>
        <dbReference type="Pfam" id="PF04055"/>
    </source>
</evidence>
<name>A0ABR9JRK6_9ACTN</name>
<evidence type="ECO:0000256" key="2">
    <source>
        <dbReference type="ARBA" id="ARBA00022723"/>
    </source>
</evidence>
<dbReference type="CDD" id="cd01335">
    <property type="entry name" value="Radical_SAM"/>
    <property type="match status" value="1"/>
</dbReference>
<dbReference type="InterPro" id="IPR026357">
    <property type="entry name" value="rSAM_SPASM_GrrM_OscB"/>
</dbReference>
<dbReference type="SFLD" id="SFLDG01067">
    <property type="entry name" value="SPASM/twitch_domain_containing"/>
    <property type="match status" value="1"/>
</dbReference>
<dbReference type="Proteomes" id="UP000627838">
    <property type="component" value="Unassembled WGS sequence"/>
</dbReference>
<dbReference type="PANTHER" id="PTHR43273">
    <property type="entry name" value="ANAEROBIC SULFATASE-MATURATING ENZYME HOMOLOG ASLB-RELATED"/>
    <property type="match status" value="1"/>
</dbReference>
<accession>A0ABR9JRK6</accession>
<dbReference type="InterPro" id="IPR013785">
    <property type="entry name" value="Aldolase_TIM"/>
</dbReference>
<dbReference type="InterPro" id="IPR058240">
    <property type="entry name" value="rSAM_sf"/>
</dbReference>
<dbReference type="Gene3D" id="3.20.20.70">
    <property type="entry name" value="Aldolase class I"/>
    <property type="match status" value="1"/>
</dbReference>
<evidence type="ECO:0000313" key="7">
    <source>
        <dbReference type="Proteomes" id="UP000627838"/>
    </source>
</evidence>
<keyword evidence="7" id="KW-1185">Reference proteome</keyword>
<evidence type="ECO:0000313" key="6">
    <source>
        <dbReference type="EMBL" id="MBE1533162.1"/>
    </source>
</evidence>
<dbReference type="NCBIfam" id="TIGR04261">
    <property type="entry name" value="rSAM_GlyRichRpt"/>
    <property type="match status" value="1"/>
</dbReference>
<reference evidence="6 7" key="1">
    <citation type="submission" date="2020-10" db="EMBL/GenBank/DDBJ databases">
        <title>Sequencing the genomes of 1000 actinobacteria strains.</title>
        <authorList>
            <person name="Klenk H.-P."/>
        </authorList>
    </citation>
    <scope>NUCLEOTIDE SEQUENCE [LARGE SCALE GENOMIC DNA]</scope>
    <source>
        <strain evidence="6 7">DSM 46744</strain>
    </source>
</reference>
<dbReference type="EMBL" id="JADBDZ010000001">
    <property type="protein sequence ID" value="MBE1533162.1"/>
    <property type="molecule type" value="Genomic_DNA"/>
</dbReference>
<dbReference type="RefSeq" id="WP_192759758.1">
    <property type="nucleotide sequence ID" value="NZ_JADBDZ010000001.1"/>
</dbReference>
<keyword evidence="1" id="KW-0949">S-adenosyl-L-methionine</keyword>
<keyword evidence="4" id="KW-0411">Iron-sulfur</keyword>
<dbReference type="SFLD" id="SFLDG01386">
    <property type="entry name" value="main_SPASM_domain-containing"/>
    <property type="match status" value="1"/>
</dbReference>
<keyword evidence="3" id="KW-0408">Iron</keyword>
<gene>
    <name evidence="6" type="ORF">H4W34_002995</name>
</gene>
<dbReference type="InterPro" id="IPR007197">
    <property type="entry name" value="rSAM"/>
</dbReference>
<comment type="caution">
    <text evidence="6">The sequence shown here is derived from an EMBL/GenBank/DDBJ whole genome shotgun (WGS) entry which is preliminary data.</text>
</comment>
<proteinExistence type="predicted"/>
<keyword evidence="2" id="KW-0479">Metal-binding</keyword>
<dbReference type="SUPFAM" id="SSF102114">
    <property type="entry name" value="Radical SAM enzymes"/>
    <property type="match status" value="1"/>
</dbReference>
<evidence type="ECO:0000256" key="3">
    <source>
        <dbReference type="ARBA" id="ARBA00023004"/>
    </source>
</evidence>
<protein>
    <recommendedName>
        <fullName evidence="5">Radical SAM core domain-containing protein</fullName>
    </recommendedName>
</protein>
<evidence type="ECO:0000256" key="1">
    <source>
        <dbReference type="ARBA" id="ARBA00022691"/>
    </source>
</evidence>
<dbReference type="SFLD" id="SFLDG01072">
    <property type="entry name" value="dehydrogenase_like"/>
    <property type="match status" value="1"/>
</dbReference>
<organism evidence="6 7">
    <name type="scientific">Actinomadura algeriensis</name>
    <dbReference type="NCBI Taxonomy" id="1679523"/>
    <lineage>
        <taxon>Bacteria</taxon>
        <taxon>Bacillati</taxon>
        <taxon>Actinomycetota</taxon>
        <taxon>Actinomycetes</taxon>
        <taxon>Streptosporangiales</taxon>
        <taxon>Thermomonosporaceae</taxon>
        <taxon>Actinomadura</taxon>
    </lineage>
</organism>
<dbReference type="PANTHER" id="PTHR43273:SF8">
    <property type="entry name" value="RADICAL SAM DOMAIN PROTEIN"/>
    <property type="match status" value="1"/>
</dbReference>
<feature type="domain" description="Radical SAM core" evidence="5">
    <location>
        <begin position="19"/>
        <end position="186"/>
    </location>
</feature>
<evidence type="ECO:0000256" key="4">
    <source>
        <dbReference type="ARBA" id="ARBA00023014"/>
    </source>
</evidence>
<dbReference type="SFLD" id="SFLDS00029">
    <property type="entry name" value="Radical_SAM"/>
    <property type="match status" value="1"/>
</dbReference>
<dbReference type="Pfam" id="PF04055">
    <property type="entry name" value="Radical_SAM"/>
    <property type="match status" value="1"/>
</dbReference>
<dbReference type="InterPro" id="IPR023867">
    <property type="entry name" value="Sulphatase_maturase_rSAM"/>
</dbReference>
<sequence>MTEKSAPGRLSYRTLVVLQPTTFCNIDCSYCYLTERGIGARMSLEVQRAAFDSVLSSELVEDPVVFLWHLGEPLSVPPRFYETAFAIAAETADRYGRTISHGFQTNATLMSDRWIELIRRHQVRVGVSVDGPAFIHDRVRVDRKGRGTHADVMRGIGLLQDAGIGFGAISVLTDFTLDHPEAYYDFFVEAGIGDVGYNIDEVEGANTVSSFGPESSTRRYERFLERLLDRAAHHHGAVKIREVWTNMAALAFGGSDPVNNTNAPFRIINIDHKGGATTFCPELLTSDHTMGNVLDGPIDRMLADPVFERVGAEIAAGVRLCKETCEYWRFCGGGSPSNKFFEHGRFDVAETRTCRVHKKATVDVLLRHLERRAGLGVAE</sequence>